<evidence type="ECO:0000313" key="2">
    <source>
        <dbReference type="Proteomes" id="UP000778262"/>
    </source>
</evidence>
<dbReference type="AlphaFoldDB" id="A0A9Q4T043"/>
<reference evidence="1" key="1">
    <citation type="submission" date="2018-11" db="EMBL/GenBank/DDBJ databases">
        <title>Genomics analysis of Putative Virulence Factors on Adhesion and Cytotoxicity for Cronobacter spp.</title>
        <authorList>
            <person name="Cui J."/>
        </authorList>
    </citation>
    <scope>NUCLEOTIDE SEQUENCE</scope>
    <source>
        <strain evidence="1">SD69</strain>
    </source>
</reference>
<comment type="caution">
    <text evidence="1">The sequence shown here is derived from an EMBL/GenBank/DDBJ whole genome shotgun (WGS) entry which is preliminary data.</text>
</comment>
<evidence type="ECO:0000313" key="1">
    <source>
        <dbReference type="EMBL" id="NCH86518.1"/>
    </source>
</evidence>
<protein>
    <submittedName>
        <fullName evidence="1">Uncharacterized protein</fullName>
    </submittedName>
</protein>
<dbReference type="EMBL" id="RPBY01000001">
    <property type="protein sequence ID" value="NCH86518.1"/>
    <property type="molecule type" value="Genomic_DNA"/>
</dbReference>
<proteinExistence type="predicted"/>
<dbReference type="PROSITE" id="PS51257">
    <property type="entry name" value="PROKAR_LIPOPROTEIN"/>
    <property type="match status" value="1"/>
</dbReference>
<organism evidence="1 2">
    <name type="scientific">Cronobacter dublinensis</name>
    <dbReference type="NCBI Taxonomy" id="413497"/>
    <lineage>
        <taxon>Bacteria</taxon>
        <taxon>Pseudomonadati</taxon>
        <taxon>Pseudomonadota</taxon>
        <taxon>Gammaproteobacteria</taxon>
        <taxon>Enterobacterales</taxon>
        <taxon>Enterobacteriaceae</taxon>
        <taxon>Cronobacter</taxon>
    </lineage>
</organism>
<name>A0A9Q4T043_9ENTR</name>
<accession>A0A9Q4T043</accession>
<dbReference type="InterPro" id="IPR047676">
    <property type="entry name" value="FxLYD_dom"/>
</dbReference>
<dbReference type="NCBIfam" id="NF038353">
    <property type="entry name" value="FxLYD_dom"/>
    <property type="match status" value="1"/>
</dbReference>
<sequence>MKRLLPLLVFVLVLVLVLACALFIQYARADIALVALTDVHFVKTEAGMLRIEGMVKNLSDRSLRQVYVALNPLRNGMVVGYTTAITFNLALDDTWHVEAPCRTCIFKPDHFRLAELSVIP</sequence>
<dbReference type="Proteomes" id="UP000778262">
    <property type="component" value="Unassembled WGS sequence"/>
</dbReference>
<dbReference type="RefSeq" id="WP_161590369.1">
    <property type="nucleotide sequence ID" value="NZ_RPBY01000001.1"/>
</dbReference>
<gene>
    <name evidence="1" type="ORF">EHJ13_03480</name>
</gene>